<proteinExistence type="inferred from homology"/>
<evidence type="ECO:0000256" key="7">
    <source>
        <dbReference type="ARBA" id="ARBA00033711"/>
    </source>
</evidence>
<dbReference type="KEGG" id="kpie:N5580_19950"/>
<dbReference type="GO" id="GO:0000287">
    <property type="term" value="F:magnesium ion binding"/>
    <property type="evidence" value="ECO:0007669"/>
    <property type="project" value="InterPro"/>
</dbReference>
<dbReference type="EC" id="3.1.3.71" evidence="3"/>
<geneLocation type="plasmid" evidence="8 9">
    <name>pGABEKP28_1</name>
</geneLocation>
<dbReference type="Gene3D" id="3.90.1560.10">
    <property type="entry name" value="ComB-like"/>
    <property type="match status" value="1"/>
</dbReference>
<evidence type="ECO:0000256" key="6">
    <source>
        <dbReference type="ARBA" id="ARBA00022842"/>
    </source>
</evidence>
<keyword evidence="6" id="KW-0460">Magnesium</keyword>
<gene>
    <name evidence="8" type="ORF">N5580_19950</name>
</gene>
<keyword evidence="8" id="KW-0614">Plasmid</keyword>
<dbReference type="PANTHER" id="PTHR37311">
    <property type="entry name" value="2-PHOSPHOSULFOLACTATE PHOSPHATASE-RELATED"/>
    <property type="match status" value="1"/>
</dbReference>
<evidence type="ECO:0000256" key="1">
    <source>
        <dbReference type="ARBA" id="ARBA00001946"/>
    </source>
</evidence>
<dbReference type="AlphaFoldDB" id="A0AAJ5QNQ2"/>
<dbReference type="GO" id="GO:0050545">
    <property type="term" value="F:sulfopyruvate decarboxylase activity"/>
    <property type="evidence" value="ECO:0007669"/>
    <property type="project" value="TreeGrafter"/>
</dbReference>
<protein>
    <recommendedName>
        <fullName evidence="4">Probable 2-phosphosulfolactate phosphatase</fullName>
        <ecNumber evidence="3">3.1.3.71</ecNumber>
    </recommendedName>
</protein>
<evidence type="ECO:0000313" key="9">
    <source>
        <dbReference type="Proteomes" id="UP001211544"/>
    </source>
</evidence>
<dbReference type="Pfam" id="PF04029">
    <property type="entry name" value="2-ph_phosp"/>
    <property type="match status" value="1"/>
</dbReference>
<dbReference type="GO" id="GO:0050532">
    <property type="term" value="F:2-phosphosulfolactate phosphatase activity"/>
    <property type="evidence" value="ECO:0007669"/>
    <property type="project" value="UniProtKB-EC"/>
</dbReference>
<dbReference type="SUPFAM" id="SSF142823">
    <property type="entry name" value="ComB-like"/>
    <property type="match status" value="1"/>
</dbReference>
<evidence type="ECO:0000256" key="2">
    <source>
        <dbReference type="ARBA" id="ARBA00009997"/>
    </source>
</evidence>
<dbReference type="Proteomes" id="UP001211544">
    <property type="component" value="Plasmid pGABEKP28_1"/>
</dbReference>
<evidence type="ECO:0000256" key="4">
    <source>
        <dbReference type="ARBA" id="ARBA00021948"/>
    </source>
</evidence>
<accession>A0AAJ5QNQ2</accession>
<comment type="cofactor">
    <cofactor evidence="1">
        <name>Mg(2+)</name>
        <dbReference type="ChEBI" id="CHEBI:18420"/>
    </cofactor>
</comment>
<organism evidence="8 9">
    <name type="scientific">Pantoea piersonii</name>
    <dbReference type="NCBI Taxonomy" id="2364647"/>
    <lineage>
        <taxon>Bacteria</taxon>
        <taxon>Pseudomonadati</taxon>
        <taxon>Pseudomonadota</taxon>
        <taxon>Gammaproteobacteria</taxon>
        <taxon>Enterobacterales</taxon>
        <taxon>Erwiniaceae</taxon>
        <taxon>Pantoea</taxon>
    </lineage>
</organism>
<keyword evidence="9" id="KW-1185">Reference proteome</keyword>
<sequence>MEWFSQDRFEVRLEWGLPAIDYLAREADCVVIVDVISFSTCVSLAIDNGARIYPYPWKDESALEYGMKIGAKTASPDRRFSGQGYSLSPVSIRNISEGESLVLPSPNGSAISFRARDVGVKVFSGCFRNMSATAKACRGFKRVLVIPCGERWPDGSLRPSLEDYVAAGGIIAAMGRGKCSPEAQAAVATWHLHQKQNLHSLYECSSALELQQRGFDKDVDVCLGVDTAKLACKLYGDFYASDLA</sequence>
<dbReference type="EMBL" id="CP104759">
    <property type="protein sequence ID" value="WBG92908.1"/>
    <property type="molecule type" value="Genomic_DNA"/>
</dbReference>
<dbReference type="PANTHER" id="PTHR37311:SF1">
    <property type="entry name" value="2-PHOSPHOSULFOLACTATE PHOSPHATASE-RELATED"/>
    <property type="match status" value="1"/>
</dbReference>
<dbReference type="InterPro" id="IPR036702">
    <property type="entry name" value="ComB-like_sf"/>
</dbReference>
<dbReference type="InterPro" id="IPR005238">
    <property type="entry name" value="ComB-like"/>
</dbReference>
<reference evidence="8 9" key="1">
    <citation type="journal article" date="2022" name="J Glob Antimicrob Resist">
        <title>First complete genome of a multidrug resistant strain of the novel human pathogen Kalamiella piersonii (GABEKP28) identified in human saliva.</title>
        <authorList>
            <person name="McDonagh F."/>
            <person name="Singh N.K."/>
            <person name="Venkateswaran K."/>
            <person name="Lonappan A.M."/>
            <person name="Hallahan B."/>
            <person name="Tuohy A."/>
            <person name="Burke L."/>
            <person name="Kovarova A."/>
            <person name="Miliotis G."/>
        </authorList>
    </citation>
    <scope>NUCLEOTIDE SEQUENCE [LARGE SCALE GENOMIC DNA]</scope>
    <source>
        <strain evidence="8 9">GABEKP28</strain>
    </source>
</reference>
<comment type="catalytic activity">
    <reaction evidence="7">
        <text>(2R)-O-phospho-3-sulfolactate + H2O = (2R)-3-sulfolactate + phosphate</text>
        <dbReference type="Rhea" id="RHEA:23416"/>
        <dbReference type="ChEBI" id="CHEBI:15377"/>
        <dbReference type="ChEBI" id="CHEBI:15597"/>
        <dbReference type="ChEBI" id="CHEBI:43474"/>
        <dbReference type="ChEBI" id="CHEBI:58738"/>
        <dbReference type="EC" id="3.1.3.71"/>
    </reaction>
</comment>
<dbReference type="RefSeq" id="WP_269950420.1">
    <property type="nucleotide sequence ID" value="NZ_CP104759.1"/>
</dbReference>
<evidence type="ECO:0000313" key="8">
    <source>
        <dbReference type="EMBL" id="WBG92908.1"/>
    </source>
</evidence>
<comment type="similarity">
    <text evidence="2">Belongs to the ComB family.</text>
</comment>
<evidence type="ECO:0000256" key="5">
    <source>
        <dbReference type="ARBA" id="ARBA00022801"/>
    </source>
</evidence>
<name>A0AAJ5QNQ2_9GAMM</name>
<evidence type="ECO:0000256" key="3">
    <source>
        <dbReference type="ARBA" id="ARBA00012953"/>
    </source>
</evidence>
<keyword evidence="5" id="KW-0378">Hydrolase</keyword>